<organism evidence="2 3">
    <name type="scientific">Paraclostridium bifermentans</name>
    <name type="common">Clostridium bifermentans</name>
    <dbReference type="NCBI Taxonomy" id="1490"/>
    <lineage>
        <taxon>Bacteria</taxon>
        <taxon>Bacillati</taxon>
        <taxon>Bacillota</taxon>
        <taxon>Clostridia</taxon>
        <taxon>Peptostreptococcales</taxon>
        <taxon>Peptostreptococcaceae</taxon>
        <taxon>Paraclostridium</taxon>
    </lineage>
</organism>
<evidence type="ECO:0000313" key="2">
    <source>
        <dbReference type="EMBL" id="WGX75995.1"/>
    </source>
</evidence>
<dbReference type="EMBL" id="CP124685">
    <property type="protein sequence ID" value="WGX75995.1"/>
    <property type="molecule type" value="Genomic_DNA"/>
</dbReference>
<dbReference type="Proteomes" id="UP001239169">
    <property type="component" value="Chromosome"/>
</dbReference>
<dbReference type="Pfam" id="PF12392">
    <property type="entry name" value="DUF3656"/>
    <property type="match status" value="1"/>
</dbReference>
<reference evidence="2 3" key="1">
    <citation type="submission" date="2023-04" db="EMBL/GenBank/DDBJ databases">
        <title>Bacteria Genome Submission.</title>
        <authorList>
            <person name="Isaac P."/>
        </authorList>
    </citation>
    <scope>NUCLEOTIDE SEQUENCE [LARGE SCALE GENOMIC DNA]</scope>
    <source>
        <strain evidence="2 3">SampleS7P1</strain>
    </source>
</reference>
<dbReference type="InterPro" id="IPR020988">
    <property type="entry name" value="Pept_U32_collagenase"/>
</dbReference>
<evidence type="ECO:0000313" key="3">
    <source>
        <dbReference type="Proteomes" id="UP001239169"/>
    </source>
</evidence>
<proteinExistence type="predicted"/>
<accession>A0ABY8R376</accession>
<feature type="domain" description="Peptidase U32 collagenase" evidence="1">
    <location>
        <begin position="4"/>
        <end position="112"/>
    </location>
</feature>
<keyword evidence="3" id="KW-1185">Reference proteome</keyword>
<name>A0ABY8R376_PARBF</name>
<protein>
    <submittedName>
        <fullName evidence="2">DUF3656 domain-containing protein</fullName>
    </submittedName>
</protein>
<sequence>MLNTIKKSFEEDVENIKIRIDATIELKLGQPPKLRLKDGYENDITVTNEKIVEKAMKVALGEEKIVSQIKKLGNTAYVLRNIDVDIDEDISLPISVLNQLRRDAIDKLSNERVIIKNRNFKDSFIKYSPKVIKEEKI</sequence>
<gene>
    <name evidence="2" type="ORF">QJS64_00455</name>
</gene>
<evidence type="ECO:0000259" key="1">
    <source>
        <dbReference type="Pfam" id="PF12392"/>
    </source>
</evidence>